<protein>
    <submittedName>
        <fullName evidence="2">ISPpu13, transposase Orf3</fullName>
    </submittedName>
</protein>
<dbReference type="KEGG" id="vap:Vapar_4505"/>
<accession>C5CK65</accession>
<evidence type="ECO:0000313" key="2">
    <source>
        <dbReference type="EMBL" id="ACS21116.1"/>
    </source>
</evidence>
<name>C5CK65_VARPS</name>
<dbReference type="STRING" id="543728.Vapar_4505"/>
<dbReference type="AlphaFoldDB" id="C5CK65"/>
<reference evidence="2" key="1">
    <citation type="submission" date="2009-06" db="EMBL/GenBank/DDBJ databases">
        <title>Complete sequence of chromosome 1 of Variovorax paradoxus S110.</title>
        <authorList>
            <consortium name="US DOE Joint Genome Institute"/>
            <person name="Lucas S."/>
            <person name="Copeland A."/>
            <person name="Lapidus A."/>
            <person name="Glavina del Rio T."/>
            <person name="Tice H."/>
            <person name="Bruce D."/>
            <person name="Goodwin L."/>
            <person name="Pitluck S."/>
            <person name="Chertkov O."/>
            <person name="Brettin T."/>
            <person name="Detter J.C."/>
            <person name="Han C."/>
            <person name="Larimer F."/>
            <person name="Land M."/>
            <person name="Hauser L."/>
            <person name="Kyrpides N."/>
            <person name="Ovchinnikova G."/>
            <person name="Orwin P."/>
            <person name="Leadbetter J.R."/>
            <person name="Spain J.C."/>
            <person name="Han J.I."/>
        </authorList>
    </citation>
    <scope>NUCLEOTIDE SEQUENCE</scope>
    <source>
        <strain evidence="2">S110</strain>
    </source>
</reference>
<dbReference type="HOGENOM" id="CLU_175573_1_0_4"/>
<feature type="domain" description="DUF6429" evidence="1">
    <location>
        <begin position="6"/>
        <end position="73"/>
    </location>
</feature>
<dbReference type="InterPro" id="IPR045489">
    <property type="entry name" value="DUF6429"/>
</dbReference>
<gene>
    <name evidence="2" type="ordered locus">Vapar_4505</name>
</gene>
<dbReference type="EMBL" id="CP001635">
    <property type="protein sequence ID" value="ACS21116.1"/>
    <property type="molecule type" value="Genomic_DNA"/>
</dbReference>
<proteinExistence type="predicted"/>
<organism evidence="2">
    <name type="scientific">Variovorax paradoxus (strain S110)</name>
    <dbReference type="NCBI Taxonomy" id="543728"/>
    <lineage>
        <taxon>Bacteria</taxon>
        <taxon>Pseudomonadati</taxon>
        <taxon>Pseudomonadota</taxon>
        <taxon>Betaproteobacteria</taxon>
        <taxon>Burkholderiales</taxon>
        <taxon>Comamonadaceae</taxon>
        <taxon>Variovorax</taxon>
    </lineage>
</organism>
<dbReference type="OrthoDB" id="8912983at2"/>
<evidence type="ECO:0000259" key="1">
    <source>
        <dbReference type="Pfam" id="PF20008"/>
    </source>
</evidence>
<dbReference type="Pfam" id="PF20008">
    <property type="entry name" value="DUF6429"/>
    <property type="match status" value="1"/>
</dbReference>
<sequence>MGYDMVKVEEAVLALLGVFEFDNGRVWKRYDFATMDGLHEKGLITEAHGRQESVYLTDEGMRRAKELGAKCFGTNGAAPVRQ</sequence>